<dbReference type="SMART" id="SM00388">
    <property type="entry name" value="HisKA"/>
    <property type="match status" value="1"/>
</dbReference>
<dbReference type="EMBL" id="CP003390">
    <property type="protein sequence ID" value="AFI83472.1"/>
    <property type="molecule type" value="Genomic_DNA"/>
</dbReference>
<proteinExistence type="predicted"/>
<dbReference type="Gene3D" id="1.10.287.130">
    <property type="match status" value="1"/>
</dbReference>
<protein>
    <recommendedName>
        <fullName evidence="3">histidine kinase</fullName>
        <ecNumber evidence="3">2.7.13.3</ecNumber>
    </recommendedName>
</protein>
<dbReference type="Proteomes" id="UP000009144">
    <property type="component" value="Chromosome"/>
</dbReference>
<evidence type="ECO:0000256" key="7">
    <source>
        <dbReference type="ARBA" id="ARBA00022741"/>
    </source>
</evidence>
<dbReference type="Pfam" id="PF02518">
    <property type="entry name" value="HATPase_c"/>
    <property type="match status" value="1"/>
</dbReference>
<dbReference type="GO" id="GO:0005886">
    <property type="term" value="C:plasma membrane"/>
    <property type="evidence" value="ECO:0007669"/>
    <property type="project" value="UniProtKB-SubCell"/>
</dbReference>
<keyword evidence="4" id="KW-1003">Cell membrane</keyword>
<dbReference type="SUPFAM" id="SSF47384">
    <property type="entry name" value="Homodimeric domain of signal transducing histidine kinase"/>
    <property type="match status" value="1"/>
</dbReference>
<sequence length="485" mass="55184">MKRRFKKLQSIQGALRFHELSFVVLIVMTALMSFNWALAWQKSSQQSLRLSSINTHVQHLRGDLYRQLKEVFDVVFLDDALAVEEYYLFVERINGYLLKLKALTQSAEEEALIVHIENAYSKFYQETSRFIGADVLSLEDIAWLDHQLEEQTFRQLEKAFGDLERYLQQQQRHLTDSDERMFGKMILSEATPIILALVLLSISKWFVRRNMLAPLRNVTKGAKIISTGDFNHQIPLMGVDELRRLSLAINTMAEELSSNRDKLIETKKQAALGELVPLVAHNIRNPLAGIRAAAQVSIEEANEESRAVLKDIIVAVDRLENWVTSLLMYLHPLKPQLVESTLIELTDNALSLIELQLNEKSIKLSRHGWASAAHQVNMDNNLMEQVIFNLVQNAIEAAPTNSVIDIYYWQNQYQIGLQIDDQGVGFEENPGIENSQLHKKLNCGLGIPFAQKVIKQHQGELCFENLPEGGARVSLMFDLGATAVH</sequence>
<dbReference type="eggNOG" id="COG2205">
    <property type="taxonomic scope" value="Bacteria"/>
</dbReference>
<evidence type="ECO:0000256" key="2">
    <source>
        <dbReference type="ARBA" id="ARBA00004651"/>
    </source>
</evidence>
<gene>
    <name evidence="10" type="ordered locus">Q7A_626</name>
</gene>
<dbReference type="Gene3D" id="6.10.340.10">
    <property type="match status" value="1"/>
</dbReference>
<evidence type="ECO:0000256" key="3">
    <source>
        <dbReference type="ARBA" id="ARBA00012438"/>
    </source>
</evidence>
<comment type="catalytic activity">
    <reaction evidence="1">
        <text>ATP + protein L-histidine = ADP + protein N-phospho-L-histidine.</text>
        <dbReference type="EC" id="2.7.13.3"/>
    </reaction>
</comment>
<dbReference type="KEGG" id="mej:Q7A_626"/>
<dbReference type="InterPro" id="IPR036097">
    <property type="entry name" value="HisK_dim/P_sf"/>
</dbReference>
<dbReference type="PATRIC" id="fig|754476.3.peg.616"/>
<dbReference type="Pfam" id="PF00672">
    <property type="entry name" value="HAMP"/>
    <property type="match status" value="1"/>
</dbReference>
<dbReference type="GO" id="GO:0000155">
    <property type="term" value="F:phosphorelay sensor kinase activity"/>
    <property type="evidence" value="ECO:0007669"/>
    <property type="project" value="InterPro"/>
</dbReference>
<evidence type="ECO:0000256" key="5">
    <source>
        <dbReference type="ARBA" id="ARBA00022553"/>
    </source>
</evidence>
<dbReference type="SUPFAM" id="SSF55874">
    <property type="entry name" value="ATPase domain of HSP90 chaperone/DNA topoisomerase II/histidine kinase"/>
    <property type="match status" value="1"/>
</dbReference>
<dbReference type="EC" id="2.7.13.3" evidence="3"/>
<dbReference type="InterPro" id="IPR050980">
    <property type="entry name" value="2C_sensor_his_kinase"/>
</dbReference>
<evidence type="ECO:0000313" key="11">
    <source>
        <dbReference type="Proteomes" id="UP000009144"/>
    </source>
</evidence>
<dbReference type="InterPro" id="IPR003660">
    <property type="entry name" value="HAMP_dom"/>
</dbReference>
<reference evidence="10 11" key="1">
    <citation type="journal article" date="2012" name="J. Bacteriol.">
        <title>Complete genome sequences of Methylophaga sp. strain JAM1 and Methylophaga sp. strain JAM7.</title>
        <authorList>
            <person name="Villeneuve C."/>
            <person name="Martineau C."/>
            <person name="Mauffrey F."/>
            <person name="Villemur R."/>
        </authorList>
    </citation>
    <scope>NUCLEOTIDE SEQUENCE [LARGE SCALE GENOMIC DNA]</scope>
    <source>
        <strain evidence="10 11">JAM1</strain>
    </source>
</reference>
<organism evidence="10 11">
    <name type="scientific">Methylophaga nitratireducenticrescens</name>
    <dbReference type="NCBI Taxonomy" id="754476"/>
    <lineage>
        <taxon>Bacteria</taxon>
        <taxon>Pseudomonadati</taxon>
        <taxon>Pseudomonadota</taxon>
        <taxon>Gammaproteobacteria</taxon>
        <taxon>Thiotrichales</taxon>
        <taxon>Piscirickettsiaceae</taxon>
        <taxon>Methylophaga</taxon>
    </lineage>
</organism>
<dbReference type="RefSeq" id="WP_014705847.1">
    <property type="nucleotide sequence ID" value="NC_017857.3"/>
</dbReference>
<evidence type="ECO:0000313" key="10">
    <source>
        <dbReference type="EMBL" id="AFI83472.1"/>
    </source>
</evidence>
<accession>I1XGF3</accession>
<reference evidence="10 11" key="2">
    <citation type="journal article" date="2013" name="Int. J. Syst. Evol. Microbiol.">
        <title>Methylophaga nitratireducenticrescens sp. nov. and Methylophaga frappieri sp. nov., isolated from the biofilm of the methanol-fed denitrification system treating the seawater at the Montreal Biodome.</title>
        <authorList>
            <person name="Villeneuve C."/>
            <person name="Martineau C."/>
            <person name="Mauffrey F."/>
            <person name="Villemur R."/>
        </authorList>
    </citation>
    <scope>NUCLEOTIDE SEQUENCE [LARGE SCALE GENOMIC DNA]</scope>
    <source>
        <strain evidence="10 11">JAM1</strain>
    </source>
</reference>
<evidence type="ECO:0000256" key="8">
    <source>
        <dbReference type="ARBA" id="ARBA00022777"/>
    </source>
</evidence>
<keyword evidence="8 10" id="KW-0418">Kinase</keyword>
<evidence type="ECO:0000256" key="4">
    <source>
        <dbReference type="ARBA" id="ARBA00022475"/>
    </source>
</evidence>
<dbReference type="Pfam" id="PF00512">
    <property type="entry name" value="HisKA"/>
    <property type="match status" value="1"/>
</dbReference>
<dbReference type="InterPro" id="IPR005467">
    <property type="entry name" value="His_kinase_dom"/>
</dbReference>
<dbReference type="InterPro" id="IPR003594">
    <property type="entry name" value="HATPase_dom"/>
</dbReference>
<evidence type="ECO:0000256" key="9">
    <source>
        <dbReference type="ARBA" id="ARBA00022840"/>
    </source>
</evidence>
<dbReference type="AlphaFoldDB" id="I1XGF3"/>
<dbReference type="PROSITE" id="PS50885">
    <property type="entry name" value="HAMP"/>
    <property type="match status" value="1"/>
</dbReference>
<comment type="subcellular location">
    <subcellularLocation>
        <location evidence="2">Cell membrane</location>
        <topology evidence="2">Multi-pass membrane protein</topology>
    </subcellularLocation>
</comment>
<evidence type="ECO:0000256" key="6">
    <source>
        <dbReference type="ARBA" id="ARBA00022679"/>
    </source>
</evidence>
<keyword evidence="4" id="KW-0472">Membrane</keyword>
<dbReference type="InterPro" id="IPR003661">
    <property type="entry name" value="HisK_dim/P_dom"/>
</dbReference>
<dbReference type="PROSITE" id="PS50109">
    <property type="entry name" value="HIS_KIN"/>
    <property type="match status" value="1"/>
</dbReference>
<keyword evidence="9" id="KW-0067">ATP-binding</keyword>
<keyword evidence="11" id="KW-1185">Reference proteome</keyword>
<dbReference type="InterPro" id="IPR036890">
    <property type="entry name" value="HATPase_C_sf"/>
</dbReference>
<keyword evidence="7" id="KW-0547">Nucleotide-binding</keyword>
<keyword evidence="6" id="KW-0808">Transferase</keyword>
<dbReference type="SMART" id="SM00304">
    <property type="entry name" value="HAMP"/>
    <property type="match status" value="1"/>
</dbReference>
<dbReference type="CDD" id="cd06225">
    <property type="entry name" value="HAMP"/>
    <property type="match status" value="1"/>
</dbReference>
<dbReference type="Gene3D" id="3.30.565.10">
    <property type="entry name" value="Histidine kinase-like ATPase, C-terminal domain"/>
    <property type="match status" value="1"/>
</dbReference>
<dbReference type="SMART" id="SM00387">
    <property type="entry name" value="HATPase_c"/>
    <property type="match status" value="1"/>
</dbReference>
<keyword evidence="5" id="KW-0597">Phosphoprotein</keyword>
<dbReference type="SUPFAM" id="SSF158472">
    <property type="entry name" value="HAMP domain-like"/>
    <property type="match status" value="1"/>
</dbReference>
<dbReference type="PANTHER" id="PTHR44936">
    <property type="entry name" value="SENSOR PROTEIN CREC"/>
    <property type="match status" value="1"/>
</dbReference>
<dbReference type="PANTHER" id="PTHR44936:SF10">
    <property type="entry name" value="SENSOR PROTEIN RSTB"/>
    <property type="match status" value="1"/>
</dbReference>
<dbReference type="CDD" id="cd00082">
    <property type="entry name" value="HisKA"/>
    <property type="match status" value="1"/>
</dbReference>
<dbReference type="STRING" id="754476.Q7A_626"/>
<dbReference type="GO" id="GO:0005524">
    <property type="term" value="F:ATP binding"/>
    <property type="evidence" value="ECO:0007669"/>
    <property type="project" value="UniProtKB-KW"/>
</dbReference>
<dbReference type="HOGENOM" id="CLU_565971_0_0_6"/>
<evidence type="ECO:0000256" key="1">
    <source>
        <dbReference type="ARBA" id="ARBA00000085"/>
    </source>
</evidence>
<dbReference type="OrthoDB" id="224978at2"/>
<name>I1XGF3_METNJ</name>